<dbReference type="OrthoDB" id="5835829at2759"/>
<feature type="region of interest" description="Disordered" evidence="3">
    <location>
        <begin position="449"/>
        <end position="472"/>
    </location>
</feature>
<comment type="caution">
    <text evidence="4">The sequence shown here is derived from an EMBL/GenBank/DDBJ whole genome shotgun (WGS) entry which is preliminary data.</text>
</comment>
<accession>A0A835LAV1</accession>
<dbReference type="PANTHER" id="PTHR48047:SF28">
    <property type="entry name" value="F11M15.8 PROTEIN"/>
    <property type="match status" value="1"/>
</dbReference>
<dbReference type="PANTHER" id="PTHR48047">
    <property type="entry name" value="GLYCOSYLTRANSFERASE"/>
    <property type="match status" value="1"/>
</dbReference>
<evidence type="ECO:0000313" key="4">
    <source>
        <dbReference type="EMBL" id="KAF9587590.1"/>
    </source>
</evidence>
<organism evidence="4 5">
    <name type="scientific">Coptis chinensis</name>
    <dbReference type="NCBI Taxonomy" id="261450"/>
    <lineage>
        <taxon>Eukaryota</taxon>
        <taxon>Viridiplantae</taxon>
        <taxon>Streptophyta</taxon>
        <taxon>Embryophyta</taxon>
        <taxon>Tracheophyta</taxon>
        <taxon>Spermatophyta</taxon>
        <taxon>Magnoliopsida</taxon>
        <taxon>Ranunculales</taxon>
        <taxon>Ranunculaceae</taxon>
        <taxon>Coptidoideae</taxon>
        <taxon>Coptis</taxon>
    </lineage>
</organism>
<proteinExistence type="inferred from homology"/>
<keyword evidence="2" id="KW-0808">Transferase</keyword>
<evidence type="ECO:0000256" key="3">
    <source>
        <dbReference type="SAM" id="MobiDB-lite"/>
    </source>
</evidence>
<dbReference type="Gene3D" id="3.40.50.2000">
    <property type="entry name" value="Glycogen Phosphorylase B"/>
    <property type="match status" value="2"/>
</dbReference>
<name>A0A835LAV1_9MAGN</name>
<evidence type="ECO:0000256" key="1">
    <source>
        <dbReference type="ARBA" id="ARBA00009995"/>
    </source>
</evidence>
<keyword evidence="5" id="KW-1185">Reference proteome</keyword>
<dbReference type="Proteomes" id="UP000631114">
    <property type="component" value="Unassembled WGS sequence"/>
</dbReference>
<dbReference type="AlphaFoldDB" id="A0A835LAV1"/>
<reference evidence="4 5" key="1">
    <citation type="submission" date="2020-10" db="EMBL/GenBank/DDBJ databases">
        <title>The Coptis chinensis genome and diversification of protoberbering-type alkaloids.</title>
        <authorList>
            <person name="Wang B."/>
            <person name="Shu S."/>
            <person name="Song C."/>
            <person name="Liu Y."/>
        </authorList>
    </citation>
    <scope>NUCLEOTIDE SEQUENCE [LARGE SCALE GENOMIC DNA]</scope>
    <source>
        <strain evidence="4">HL-2020</strain>
        <tissue evidence="4">Leaf</tissue>
    </source>
</reference>
<dbReference type="EMBL" id="JADFTS010000009">
    <property type="protein sequence ID" value="KAF9587590.1"/>
    <property type="molecule type" value="Genomic_DNA"/>
</dbReference>
<evidence type="ECO:0000313" key="5">
    <source>
        <dbReference type="Proteomes" id="UP000631114"/>
    </source>
</evidence>
<sequence>MYALTQLSEPITHWFKTHHDPPVAILSDFFLGWTQELATQLGIPRIAFYCSGAFLVSVLDYLWINISEIHPLDVVTFYDIPNSPDFPKAHLPSVILRYSKSDPAFEFAKKGMVANMSSWGGVFNTFDELESVYLEHLKKQYGHERVWSVGPVALLDSGGAEGTERGGTNSISAVDVVSWLDKCSDGSVVYVCFGSQVTLSSGQVEALTKGLEESGTRFIFVVKSTAVVPHGFEDRVADRGLVIKGWAPQVPILSHRAVGGFLTHCGWNSVLEGIVAGVMLFAWPMEADQFVNAKLLVDDMGVAVRVCEGVDTVPNSDELARFLAESMSGIGTEKVRAMELREKALGAAKKGGSSIKDLVGFVEELPQMGGCGELVSSKAQMEKSRACFSCGKLDHWYDRCPWIGSPCKRCNTGRFVKTSQRLHSWGQKFLSCPKCQSFQWMKDALKESMPEQKPSQLSSQVGGSSSVGSSNGKSKVCVQIEVDNLCEGFEAQVTVKRKGVV</sequence>
<dbReference type="CDD" id="cd03784">
    <property type="entry name" value="GT1_Gtf-like"/>
    <property type="match status" value="1"/>
</dbReference>
<dbReference type="GO" id="GO:0035251">
    <property type="term" value="F:UDP-glucosyltransferase activity"/>
    <property type="evidence" value="ECO:0007669"/>
    <property type="project" value="TreeGrafter"/>
</dbReference>
<comment type="similarity">
    <text evidence="1">Belongs to the UDP-glycosyltransferase family.</text>
</comment>
<protein>
    <submittedName>
        <fullName evidence="4">Uncharacterized protein</fullName>
    </submittedName>
</protein>
<dbReference type="SUPFAM" id="SSF53756">
    <property type="entry name" value="UDP-Glycosyltransferase/glycogen phosphorylase"/>
    <property type="match status" value="1"/>
</dbReference>
<gene>
    <name evidence="4" type="ORF">IFM89_004048</name>
</gene>
<feature type="compositionally biased region" description="Low complexity" evidence="3">
    <location>
        <begin position="455"/>
        <end position="472"/>
    </location>
</feature>
<evidence type="ECO:0000256" key="2">
    <source>
        <dbReference type="ARBA" id="ARBA00022679"/>
    </source>
</evidence>
<dbReference type="InterPro" id="IPR002213">
    <property type="entry name" value="UDP_glucos_trans"/>
</dbReference>
<dbReference type="FunFam" id="3.40.50.2000:FF:000064">
    <property type="entry name" value="Glycosyltransferase"/>
    <property type="match status" value="1"/>
</dbReference>
<dbReference type="Pfam" id="PF00201">
    <property type="entry name" value="UDPGT"/>
    <property type="match status" value="1"/>
</dbReference>